<dbReference type="PANTHER" id="PTHR30349:SF64">
    <property type="entry name" value="PROPHAGE INTEGRASE INTD-RELATED"/>
    <property type="match status" value="1"/>
</dbReference>
<dbReference type="GO" id="GO:0015074">
    <property type="term" value="P:DNA integration"/>
    <property type="evidence" value="ECO:0007669"/>
    <property type="project" value="UniProtKB-KW"/>
</dbReference>
<dbReference type="EMBL" id="LAHO01000013">
    <property type="protein sequence ID" value="KKO44800.1"/>
    <property type="molecule type" value="Genomic_DNA"/>
</dbReference>
<dbReference type="InterPro" id="IPR002104">
    <property type="entry name" value="Integrase_catalytic"/>
</dbReference>
<dbReference type="Gene3D" id="1.10.443.10">
    <property type="entry name" value="Intergrase catalytic core"/>
    <property type="match status" value="1"/>
</dbReference>
<gene>
    <name evidence="4" type="ORF">WG68_13220</name>
</gene>
<sequence length="441" mass="50723">MAYLVHSNNVFKQTELQKLDDGSFDCKPIKDNLGSLPTLFTHDGKINNEANSYLFYLKAIKGAKDLLPCAQALHAYYQFLENKGLAWDQFPPIKRFKPTYLFRSQLLNQIRRGELAHSTASVRMNQIVNYYKWLMHDGYLCINGEKEAPFKIEFVSVKSSGMLAHISPKFIVSTSDLRIRVPKDASSKNIRPLFPLTHESLNILTQYLPRASEELRLQVLIALDTGMRIQEVATLSLNALDTATPLTESEHRYDIVLSPQSTGVQTKYLKQRRVEISSVLLATLNEYLTSERRLKRVKKLNEKLKAFVENPSNLKQVTVESLERCMRHEPLFVSEQGNPVSAKSIEARWTEFRTSIKKTCPSFIHRFHDLRSTYGTYRLSDLLEAGLSPVESMELLMAWMGHRNETTTWKYLHYLKRKEAFKVKFGILDGIMHEALGNDDE</sequence>
<dbReference type="Pfam" id="PF00589">
    <property type="entry name" value="Phage_integrase"/>
    <property type="match status" value="1"/>
</dbReference>
<evidence type="ECO:0000259" key="3">
    <source>
        <dbReference type="PROSITE" id="PS51898"/>
    </source>
</evidence>
<dbReference type="STRING" id="336831.WG68_13220"/>
<dbReference type="InterPro" id="IPR050090">
    <property type="entry name" value="Tyrosine_recombinase_XerCD"/>
</dbReference>
<dbReference type="PROSITE" id="PS51898">
    <property type="entry name" value="TYR_RECOMBINASE"/>
    <property type="match status" value="1"/>
</dbReference>
<dbReference type="InterPro" id="IPR013762">
    <property type="entry name" value="Integrase-like_cat_sf"/>
</dbReference>
<evidence type="ECO:0000256" key="1">
    <source>
        <dbReference type="ARBA" id="ARBA00022908"/>
    </source>
</evidence>
<keyword evidence="5" id="KW-1185">Reference proteome</keyword>
<organism evidence="4 5">
    <name type="scientific">Arsukibacterium ikkense</name>
    <dbReference type="NCBI Taxonomy" id="336831"/>
    <lineage>
        <taxon>Bacteria</taxon>
        <taxon>Pseudomonadati</taxon>
        <taxon>Pseudomonadota</taxon>
        <taxon>Gammaproteobacteria</taxon>
        <taxon>Chromatiales</taxon>
        <taxon>Chromatiaceae</taxon>
        <taxon>Arsukibacterium</taxon>
    </lineage>
</organism>
<dbReference type="PATRIC" id="fig|336831.14.peg.3408"/>
<protein>
    <submittedName>
        <fullName evidence="4">Integrase</fullName>
    </submittedName>
</protein>
<evidence type="ECO:0000256" key="2">
    <source>
        <dbReference type="ARBA" id="ARBA00023172"/>
    </source>
</evidence>
<keyword evidence="2" id="KW-0233">DNA recombination</keyword>
<dbReference type="CDD" id="cd00397">
    <property type="entry name" value="DNA_BRE_C"/>
    <property type="match status" value="1"/>
</dbReference>
<proteinExistence type="predicted"/>
<dbReference type="PANTHER" id="PTHR30349">
    <property type="entry name" value="PHAGE INTEGRASE-RELATED"/>
    <property type="match status" value="1"/>
</dbReference>
<evidence type="ECO:0000313" key="5">
    <source>
        <dbReference type="Proteomes" id="UP000034228"/>
    </source>
</evidence>
<keyword evidence="1" id="KW-0229">DNA integration</keyword>
<name>A0A0M2V579_9GAMM</name>
<dbReference type="GO" id="GO:0003677">
    <property type="term" value="F:DNA binding"/>
    <property type="evidence" value="ECO:0007669"/>
    <property type="project" value="InterPro"/>
</dbReference>
<dbReference type="AlphaFoldDB" id="A0A0M2V579"/>
<dbReference type="SUPFAM" id="SSF56349">
    <property type="entry name" value="DNA breaking-rejoining enzymes"/>
    <property type="match status" value="1"/>
</dbReference>
<feature type="domain" description="Tyr recombinase" evidence="3">
    <location>
        <begin position="191"/>
        <end position="425"/>
    </location>
</feature>
<dbReference type="RefSeq" id="WP_046558187.1">
    <property type="nucleotide sequence ID" value="NZ_LAHO01000013.1"/>
</dbReference>
<dbReference type="GO" id="GO:0006310">
    <property type="term" value="P:DNA recombination"/>
    <property type="evidence" value="ECO:0007669"/>
    <property type="project" value="UniProtKB-KW"/>
</dbReference>
<comment type="caution">
    <text evidence="4">The sequence shown here is derived from an EMBL/GenBank/DDBJ whole genome shotgun (WGS) entry which is preliminary data.</text>
</comment>
<reference evidence="4 5" key="1">
    <citation type="submission" date="2015-03" db="EMBL/GenBank/DDBJ databases">
        <title>Draft genome sequences of two protease-producing strains of Arsukibacterium isolated from two cold and alkaline environments.</title>
        <authorList>
            <person name="Lylloff J.E."/>
            <person name="Skov L.B."/>
            <person name="Jepsen M."/>
            <person name="Hallin P.F."/>
            <person name="Sorensen S.J."/>
            <person name="Stougaard P."/>
            <person name="Glaring M.A."/>
        </authorList>
    </citation>
    <scope>NUCLEOTIDE SEQUENCE [LARGE SCALE GENOMIC DNA]</scope>
    <source>
        <strain evidence="4 5">GCM72</strain>
    </source>
</reference>
<accession>A0A0M2V579</accession>
<evidence type="ECO:0000313" key="4">
    <source>
        <dbReference type="EMBL" id="KKO44800.1"/>
    </source>
</evidence>
<dbReference type="InterPro" id="IPR011010">
    <property type="entry name" value="DNA_brk_join_enz"/>
</dbReference>
<dbReference type="OrthoDB" id="6629433at2"/>
<dbReference type="Proteomes" id="UP000034228">
    <property type="component" value="Unassembled WGS sequence"/>
</dbReference>